<keyword evidence="1 7" id="KW-0963">Cytoplasm</keyword>
<dbReference type="HAMAP" id="MF_01161">
    <property type="entry name" value="tRNA_Ile_lys_synt"/>
    <property type="match status" value="1"/>
</dbReference>
<dbReference type="Gene3D" id="1.20.59.20">
    <property type="match status" value="1"/>
</dbReference>
<dbReference type="EC" id="6.3.4.19" evidence="7"/>
<dbReference type="Gene3D" id="3.40.50.620">
    <property type="entry name" value="HUPs"/>
    <property type="match status" value="1"/>
</dbReference>
<comment type="subcellular location">
    <subcellularLocation>
        <location evidence="7">Cytoplasm</location>
    </subcellularLocation>
</comment>
<keyword evidence="5 7" id="KW-0067">ATP-binding</keyword>
<dbReference type="CDD" id="cd01992">
    <property type="entry name" value="TilS_N"/>
    <property type="match status" value="1"/>
</dbReference>
<feature type="binding site" evidence="7">
    <location>
        <begin position="49"/>
        <end position="54"/>
    </location>
    <ligand>
        <name>ATP</name>
        <dbReference type="ChEBI" id="CHEBI:30616"/>
    </ligand>
</feature>
<evidence type="ECO:0000256" key="7">
    <source>
        <dbReference type="HAMAP-Rule" id="MF_01161"/>
    </source>
</evidence>
<dbReference type="PANTHER" id="PTHR43033">
    <property type="entry name" value="TRNA(ILE)-LYSIDINE SYNTHASE-RELATED"/>
    <property type="match status" value="1"/>
</dbReference>
<feature type="region of interest" description="Disordered" evidence="8">
    <location>
        <begin position="1"/>
        <end position="21"/>
    </location>
</feature>
<dbReference type="SUPFAM" id="SSF52402">
    <property type="entry name" value="Adenine nucleotide alpha hydrolases-like"/>
    <property type="match status" value="1"/>
</dbReference>
<dbReference type="InterPro" id="IPR015262">
    <property type="entry name" value="tRNA_Ile_lys_synt_subst-bd"/>
</dbReference>
<dbReference type="InterPro" id="IPR012795">
    <property type="entry name" value="tRNA_Ile_lys_synt_N"/>
</dbReference>
<dbReference type="GO" id="GO:0005524">
    <property type="term" value="F:ATP binding"/>
    <property type="evidence" value="ECO:0007669"/>
    <property type="project" value="UniProtKB-UniRule"/>
</dbReference>
<dbReference type="Proteomes" id="UP000316292">
    <property type="component" value="Unassembled WGS sequence"/>
</dbReference>
<dbReference type="AlphaFoldDB" id="A0A538SHW7"/>
<dbReference type="InterPro" id="IPR014729">
    <property type="entry name" value="Rossmann-like_a/b/a_fold"/>
</dbReference>
<evidence type="ECO:0000259" key="10">
    <source>
        <dbReference type="Pfam" id="PF09179"/>
    </source>
</evidence>
<evidence type="ECO:0000256" key="4">
    <source>
        <dbReference type="ARBA" id="ARBA00022741"/>
    </source>
</evidence>
<comment type="function">
    <text evidence="7">Ligates lysine onto the cytidine present at position 34 of the AUA codon-specific tRNA(Ile) that contains the anticodon CAU, in an ATP-dependent manner. Cytidine is converted to lysidine, thus changing the amino acid specificity of the tRNA from methionine to isoleucine.</text>
</comment>
<comment type="domain">
    <text evidence="7">The N-terminal region contains the highly conserved SGGXDS motif, predicted to be a P-loop motif involved in ATP binding.</text>
</comment>
<keyword evidence="2 7" id="KW-0436">Ligase</keyword>
<dbReference type="GO" id="GO:0032267">
    <property type="term" value="F:tRNA(Ile)-lysidine synthase activity"/>
    <property type="evidence" value="ECO:0007669"/>
    <property type="project" value="UniProtKB-EC"/>
</dbReference>
<proteinExistence type="inferred from homology"/>
<dbReference type="NCBIfam" id="TIGR02432">
    <property type="entry name" value="lysidine_TilS_N"/>
    <property type="match status" value="1"/>
</dbReference>
<dbReference type="Pfam" id="PF09179">
    <property type="entry name" value="TilS"/>
    <property type="match status" value="1"/>
</dbReference>
<evidence type="ECO:0000259" key="9">
    <source>
        <dbReference type="Pfam" id="PF01171"/>
    </source>
</evidence>
<dbReference type="InterPro" id="IPR011063">
    <property type="entry name" value="TilS/TtcA_N"/>
</dbReference>
<sequence length="367" mass="40907">MATRSPRAPRGSKAARPNPRDERLELHAERLISAHELIPREGSLVVGVSGGPDSVALLDFLVGYRTRHGIPQGDLVAGHVNHGLRGEESEEDAAFVEEVAGRLGVRFMTSRIDPVARQRERGESLEEAARKLRYAALRRMAVAAGCSRVAVAHTADDQAETILLRLIRGAGITGLSGMRPLRRLHGLEVVRPLLTTTKRQVLEYLTRRGLTHREDSTNQTTDPRRNFVRLELLPRIRRMNPSIQETLLRESALFAEVDSYLGAEAGRLLPNVVITRERGKIELDAAGLLLYPEVLRKYIFRYVLRELNEDILDLSTAHVSALHSLLTSRSGRSADFPMGIRARRERGALVFTKREGEPERVEAPSNA</sequence>
<organism evidence="11 12">
    <name type="scientific">Eiseniibacteriota bacterium</name>
    <dbReference type="NCBI Taxonomy" id="2212470"/>
    <lineage>
        <taxon>Bacteria</taxon>
        <taxon>Candidatus Eiseniibacteriota</taxon>
    </lineage>
</organism>
<evidence type="ECO:0000256" key="8">
    <source>
        <dbReference type="SAM" id="MobiDB-lite"/>
    </source>
</evidence>
<comment type="similarity">
    <text evidence="7">Belongs to the tRNA(Ile)-lysidine synthase family.</text>
</comment>
<evidence type="ECO:0000256" key="6">
    <source>
        <dbReference type="ARBA" id="ARBA00048539"/>
    </source>
</evidence>
<name>A0A538SHW7_UNCEI</name>
<comment type="catalytic activity">
    <reaction evidence="6 7">
        <text>cytidine(34) in tRNA(Ile2) + L-lysine + ATP = lysidine(34) in tRNA(Ile2) + AMP + diphosphate + H(+)</text>
        <dbReference type="Rhea" id="RHEA:43744"/>
        <dbReference type="Rhea" id="RHEA-COMP:10625"/>
        <dbReference type="Rhea" id="RHEA-COMP:10670"/>
        <dbReference type="ChEBI" id="CHEBI:15378"/>
        <dbReference type="ChEBI" id="CHEBI:30616"/>
        <dbReference type="ChEBI" id="CHEBI:32551"/>
        <dbReference type="ChEBI" id="CHEBI:33019"/>
        <dbReference type="ChEBI" id="CHEBI:82748"/>
        <dbReference type="ChEBI" id="CHEBI:83665"/>
        <dbReference type="ChEBI" id="CHEBI:456215"/>
        <dbReference type="EC" id="6.3.4.19"/>
    </reaction>
</comment>
<evidence type="ECO:0000256" key="5">
    <source>
        <dbReference type="ARBA" id="ARBA00022840"/>
    </source>
</evidence>
<evidence type="ECO:0000256" key="1">
    <source>
        <dbReference type="ARBA" id="ARBA00022490"/>
    </source>
</evidence>
<dbReference type="InterPro" id="IPR012094">
    <property type="entry name" value="tRNA_Ile_lys_synt"/>
</dbReference>
<dbReference type="EMBL" id="VBOR01000025">
    <property type="protein sequence ID" value="TMQ50974.1"/>
    <property type="molecule type" value="Genomic_DNA"/>
</dbReference>
<keyword evidence="3 7" id="KW-0819">tRNA processing</keyword>
<dbReference type="PANTHER" id="PTHR43033:SF1">
    <property type="entry name" value="TRNA(ILE)-LYSIDINE SYNTHASE-RELATED"/>
    <property type="match status" value="1"/>
</dbReference>
<evidence type="ECO:0000256" key="3">
    <source>
        <dbReference type="ARBA" id="ARBA00022694"/>
    </source>
</evidence>
<protein>
    <recommendedName>
        <fullName evidence="7">tRNA(Ile)-lysidine synthase</fullName>
        <ecNumber evidence="7">6.3.4.19</ecNumber>
    </recommendedName>
    <alternativeName>
        <fullName evidence="7">tRNA(Ile)-2-lysyl-cytidine synthase</fullName>
    </alternativeName>
    <alternativeName>
        <fullName evidence="7">tRNA(Ile)-lysidine synthetase</fullName>
    </alternativeName>
</protein>
<dbReference type="Pfam" id="PF01171">
    <property type="entry name" value="ATP_bind_3"/>
    <property type="match status" value="1"/>
</dbReference>
<accession>A0A538SHW7</accession>
<feature type="domain" description="tRNA(Ile)-lysidine/2-thiocytidine synthase N-terminal" evidence="9">
    <location>
        <begin position="44"/>
        <end position="230"/>
    </location>
</feature>
<feature type="domain" description="tRNA(Ile)-lysidine synthase substrate-binding" evidence="10">
    <location>
        <begin position="283"/>
        <end position="349"/>
    </location>
</feature>
<evidence type="ECO:0000256" key="2">
    <source>
        <dbReference type="ARBA" id="ARBA00022598"/>
    </source>
</evidence>
<dbReference type="GO" id="GO:0006400">
    <property type="term" value="P:tRNA modification"/>
    <property type="evidence" value="ECO:0007669"/>
    <property type="project" value="UniProtKB-UniRule"/>
</dbReference>
<evidence type="ECO:0000313" key="12">
    <source>
        <dbReference type="Proteomes" id="UP000316292"/>
    </source>
</evidence>
<dbReference type="SUPFAM" id="SSF82829">
    <property type="entry name" value="MesJ substrate recognition domain-like"/>
    <property type="match status" value="1"/>
</dbReference>
<gene>
    <name evidence="7 11" type="primary">tilS</name>
    <name evidence="11" type="ORF">E6K71_01150</name>
</gene>
<reference evidence="11 12" key="1">
    <citation type="journal article" date="2019" name="Nat. Microbiol.">
        <title>Mediterranean grassland soil C-N compound turnover is dependent on rainfall and depth, and is mediated by genomically divergent microorganisms.</title>
        <authorList>
            <person name="Diamond S."/>
            <person name="Andeer P.F."/>
            <person name="Li Z."/>
            <person name="Crits-Christoph A."/>
            <person name="Burstein D."/>
            <person name="Anantharaman K."/>
            <person name="Lane K.R."/>
            <person name="Thomas B.C."/>
            <person name="Pan C."/>
            <person name="Northen T.R."/>
            <person name="Banfield J.F."/>
        </authorList>
    </citation>
    <scope>NUCLEOTIDE SEQUENCE [LARGE SCALE GENOMIC DNA]</scope>
    <source>
        <strain evidence="11">WS_1</strain>
    </source>
</reference>
<keyword evidence="4 7" id="KW-0547">Nucleotide-binding</keyword>
<comment type="caution">
    <text evidence="11">The sequence shown here is derived from an EMBL/GenBank/DDBJ whole genome shotgun (WGS) entry which is preliminary data.</text>
</comment>
<dbReference type="GO" id="GO:0005737">
    <property type="term" value="C:cytoplasm"/>
    <property type="evidence" value="ECO:0007669"/>
    <property type="project" value="UniProtKB-SubCell"/>
</dbReference>
<evidence type="ECO:0000313" key="11">
    <source>
        <dbReference type="EMBL" id="TMQ50974.1"/>
    </source>
</evidence>